<sequence>MKDAVNQATEDAARAKERISQMGPEIAHSTSRFAYTTSYMISYGIVYAAVFVAKSVPQENPVVEGFIDGGRAALDAVNEAKGIKPDVGNSMPA</sequence>
<dbReference type="AlphaFoldDB" id="A0A2W4T2B9"/>
<evidence type="ECO:0000313" key="3">
    <source>
        <dbReference type="Proteomes" id="UP000249396"/>
    </source>
</evidence>
<dbReference type="EMBL" id="QJPH01000263">
    <property type="protein sequence ID" value="PZN81600.1"/>
    <property type="molecule type" value="Genomic_DNA"/>
</dbReference>
<evidence type="ECO:0000313" key="2">
    <source>
        <dbReference type="EMBL" id="PZN81600.1"/>
    </source>
</evidence>
<reference evidence="2 3" key="1">
    <citation type="journal article" date="2018" name="Aquat. Microb. Ecol.">
        <title>Gammaproteobacterial methanotrophs dominate.</title>
        <authorList>
            <person name="Rissanen A.J."/>
            <person name="Saarenheimo J."/>
            <person name="Tiirola M."/>
            <person name="Peura S."/>
            <person name="Aalto S.L."/>
            <person name="Karvinen A."/>
            <person name="Nykanen H."/>
        </authorList>
    </citation>
    <scope>NUCLEOTIDE SEQUENCE [LARGE SCALE GENOMIC DNA]</scope>
    <source>
        <strain evidence="2">AMbin10</strain>
    </source>
</reference>
<comment type="caution">
    <text evidence="2">The sequence shown here is derived from an EMBL/GenBank/DDBJ whole genome shotgun (WGS) entry which is preliminary data.</text>
</comment>
<evidence type="ECO:0000256" key="1">
    <source>
        <dbReference type="SAM" id="MobiDB-lite"/>
    </source>
</evidence>
<accession>A0A2W4T2B9</accession>
<organism evidence="2 3">
    <name type="scientific">Candidatus Methylumidiphilus alinenensis</name>
    <dbReference type="NCBI Taxonomy" id="2202197"/>
    <lineage>
        <taxon>Bacteria</taxon>
        <taxon>Pseudomonadati</taxon>
        <taxon>Pseudomonadota</taxon>
        <taxon>Gammaproteobacteria</taxon>
        <taxon>Methylococcales</taxon>
        <taxon>Candidatus Methylumidiphilus</taxon>
    </lineage>
</organism>
<name>A0A2W4T2B9_9GAMM</name>
<dbReference type="Proteomes" id="UP000249396">
    <property type="component" value="Unassembled WGS sequence"/>
</dbReference>
<gene>
    <name evidence="2" type="ORF">DM484_08135</name>
</gene>
<protein>
    <submittedName>
        <fullName evidence="2">Uncharacterized protein</fullName>
    </submittedName>
</protein>
<proteinExistence type="predicted"/>
<feature type="region of interest" description="Disordered" evidence="1">
    <location>
        <begin position="1"/>
        <end position="21"/>
    </location>
</feature>